<dbReference type="Pfam" id="PF12585">
    <property type="entry name" value="DUF3759"/>
    <property type="match status" value="1"/>
</dbReference>
<dbReference type="Proteomes" id="UP000317494">
    <property type="component" value="Unassembled WGS sequence"/>
</dbReference>
<proteinExistence type="predicted"/>
<dbReference type="Proteomes" id="UP000320475">
    <property type="component" value="Unassembled WGS sequence"/>
</dbReference>
<gene>
    <name evidence="3" type="ORF">SeLEV6574_g02647</name>
    <name evidence="2" type="ORF">SeMB42_g08005</name>
</gene>
<accession>A0A507BW35</accession>
<evidence type="ECO:0000313" key="4">
    <source>
        <dbReference type="Proteomes" id="UP000317494"/>
    </source>
</evidence>
<dbReference type="VEuPathDB" id="FungiDB:SeMB42_g08005"/>
<sequence>MFFPHQKHYEQVYNSSDDIPEENKASLTHEVLGGAVGFFAMKAYEDHQRKLGHPVHHQFAKEILAAIATAEVDRLAETKGLNWIDRQKAKRCATAQAHQIYDQQHGDKSMEYYDQNSFDWDQFNQNAQQFRAPLGRQQETQPYQQYSQQPFEPQQYDQQNYQQGYPAQEYPRQQYPGPQY</sequence>
<evidence type="ECO:0000313" key="2">
    <source>
        <dbReference type="EMBL" id="TPX30016.1"/>
    </source>
</evidence>
<evidence type="ECO:0000256" key="1">
    <source>
        <dbReference type="SAM" id="MobiDB-lite"/>
    </source>
</evidence>
<organism evidence="2 4">
    <name type="scientific">Synchytrium endobioticum</name>
    <dbReference type="NCBI Taxonomy" id="286115"/>
    <lineage>
        <taxon>Eukaryota</taxon>
        <taxon>Fungi</taxon>
        <taxon>Fungi incertae sedis</taxon>
        <taxon>Chytridiomycota</taxon>
        <taxon>Chytridiomycota incertae sedis</taxon>
        <taxon>Chytridiomycetes</taxon>
        <taxon>Synchytriales</taxon>
        <taxon>Synchytriaceae</taxon>
        <taxon>Synchytrium</taxon>
    </lineage>
</organism>
<dbReference type="AlphaFoldDB" id="A0A507BW35"/>
<dbReference type="InterPro" id="IPR022234">
    <property type="entry name" value="DUF3759"/>
</dbReference>
<evidence type="ECO:0000313" key="5">
    <source>
        <dbReference type="Proteomes" id="UP000320475"/>
    </source>
</evidence>
<comment type="caution">
    <text evidence="2">The sequence shown here is derived from an EMBL/GenBank/DDBJ whole genome shotgun (WGS) entry which is preliminary data.</text>
</comment>
<dbReference type="EMBL" id="QEAN01000746">
    <property type="protein sequence ID" value="TPX30016.1"/>
    <property type="molecule type" value="Genomic_DNA"/>
</dbReference>
<dbReference type="STRING" id="286115.A0A507BW35"/>
<dbReference type="OrthoDB" id="9895617at2759"/>
<dbReference type="PANTHER" id="PTHR37450:SF1">
    <property type="entry name" value="CIPC PROTEIN"/>
    <property type="match status" value="1"/>
</dbReference>
<evidence type="ECO:0000313" key="3">
    <source>
        <dbReference type="EMBL" id="TPX47466.1"/>
    </source>
</evidence>
<keyword evidence="4" id="KW-1185">Reference proteome</keyword>
<feature type="region of interest" description="Disordered" evidence="1">
    <location>
        <begin position="135"/>
        <end position="180"/>
    </location>
</feature>
<dbReference type="PANTHER" id="PTHR37450">
    <property type="entry name" value="CIPC PROTEIN"/>
    <property type="match status" value="1"/>
</dbReference>
<protein>
    <submittedName>
        <fullName evidence="2">Uncharacterized protein</fullName>
    </submittedName>
</protein>
<reference evidence="4 5" key="1">
    <citation type="journal article" date="2019" name="Sci. Rep.">
        <title>Comparative genomics of chytrid fungi reveal insights into the obligate biotrophic and pathogenic lifestyle of Synchytrium endobioticum.</title>
        <authorList>
            <person name="van de Vossenberg B.T.L.H."/>
            <person name="Warris S."/>
            <person name="Nguyen H.D.T."/>
            <person name="van Gent-Pelzer M.P.E."/>
            <person name="Joly D.L."/>
            <person name="van de Geest H.C."/>
            <person name="Bonants P.J.M."/>
            <person name="Smith D.S."/>
            <person name="Levesque C.A."/>
            <person name="van der Lee T.A.J."/>
        </authorList>
    </citation>
    <scope>NUCLEOTIDE SEQUENCE [LARGE SCALE GENOMIC DNA]</scope>
    <source>
        <strain evidence="3 5">LEV6574</strain>
        <strain evidence="2 4">MB42</strain>
    </source>
</reference>
<dbReference type="EMBL" id="QEAM01000077">
    <property type="protein sequence ID" value="TPX47466.1"/>
    <property type="molecule type" value="Genomic_DNA"/>
</dbReference>
<feature type="compositionally biased region" description="Low complexity" evidence="1">
    <location>
        <begin position="137"/>
        <end position="165"/>
    </location>
</feature>
<name>A0A507BW35_9FUNG</name>